<evidence type="ECO:0000256" key="9">
    <source>
        <dbReference type="SAM" id="MobiDB-lite"/>
    </source>
</evidence>
<keyword evidence="5" id="KW-0809">Transit peptide</keyword>
<dbReference type="EMBL" id="CAUYUJ010015488">
    <property type="protein sequence ID" value="CAK0854582.1"/>
    <property type="molecule type" value="Genomic_DNA"/>
</dbReference>
<reference evidence="11" key="1">
    <citation type="submission" date="2023-10" db="EMBL/GenBank/DDBJ databases">
        <authorList>
            <person name="Chen Y."/>
            <person name="Shah S."/>
            <person name="Dougan E. K."/>
            <person name="Thang M."/>
            <person name="Chan C."/>
        </authorList>
    </citation>
    <scope>NUCLEOTIDE SEQUENCE [LARGE SCALE GENOMIC DNA]</scope>
</reference>
<keyword evidence="2" id="KW-0813">Transport</keyword>
<feature type="transmembrane region" description="Helical" evidence="10">
    <location>
        <begin position="144"/>
        <end position="167"/>
    </location>
</feature>
<comment type="subcellular location">
    <subcellularLocation>
        <location evidence="1">Membrane</location>
        <topology evidence="1">Multi-pass membrane protein</topology>
    </subcellularLocation>
</comment>
<feature type="region of interest" description="Disordered" evidence="9">
    <location>
        <begin position="25"/>
        <end position="50"/>
    </location>
</feature>
<keyword evidence="4" id="KW-0460">Magnesium</keyword>
<feature type="transmembrane region" description="Helical" evidence="10">
    <location>
        <begin position="111"/>
        <end position="132"/>
    </location>
</feature>
<evidence type="ECO:0008006" key="13">
    <source>
        <dbReference type="Google" id="ProtNLM"/>
    </source>
</evidence>
<evidence type="ECO:0000256" key="6">
    <source>
        <dbReference type="ARBA" id="ARBA00022989"/>
    </source>
</evidence>
<evidence type="ECO:0000256" key="1">
    <source>
        <dbReference type="ARBA" id="ARBA00004141"/>
    </source>
</evidence>
<evidence type="ECO:0000256" key="10">
    <source>
        <dbReference type="SAM" id="Phobius"/>
    </source>
</evidence>
<comment type="caution">
    <text evidence="11">The sequence shown here is derived from an EMBL/GenBank/DDBJ whole genome shotgun (WGS) entry which is preliminary data.</text>
</comment>
<evidence type="ECO:0000256" key="2">
    <source>
        <dbReference type="ARBA" id="ARBA00022448"/>
    </source>
</evidence>
<evidence type="ECO:0000256" key="3">
    <source>
        <dbReference type="ARBA" id="ARBA00022692"/>
    </source>
</evidence>
<evidence type="ECO:0000313" key="11">
    <source>
        <dbReference type="EMBL" id="CAK0854582.1"/>
    </source>
</evidence>
<organism evidence="11 12">
    <name type="scientific">Prorocentrum cordatum</name>
    <dbReference type="NCBI Taxonomy" id="2364126"/>
    <lineage>
        <taxon>Eukaryota</taxon>
        <taxon>Sar</taxon>
        <taxon>Alveolata</taxon>
        <taxon>Dinophyceae</taxon>
        <taxon>Prorocentrales</taxon>
        <taxon>Prorocentraceae</taxon>
        <taxon>Prorocentrum</taxon>
    </lineage>
</organism>
<protein>
    <recommendedName>
        <fullName evidence="13">Magnesium transporter</fullName>
    </recommendedName>
</protein>
<evidence type="ECO:0000256" key="4">
    <source>
        <dbReference type="ARBA" id="ARBA00022842"/>
    </source>
</evidence>
<gene>
    <name evidence="11" type="ORF">PCOR1329_LOCUS45627</name>
</gene>
<evidence type="ECO:0000313" key="12">
    <source>
        <dbReference type="Proteomes" id="UP001189429"/>
    </source>
</evidence>
<keyword evidence="12" id="KW-1185">Reference proteome</keyword>
<dbReference type="Proteomes" id="UP001189429">
    <property type="component" value="Unassembled WGS sequence"/>
</dbReference>
<dbReference type="PANTHER" id="PTHR13890">
    <property type="entry name" value="RNA SPLICING PROTEIN MRS2, MITOCHONDRIAL"/>
    <property type="match status" value="1"/>
</dbReference>
<keyword evidence="7" id="KW-0406">Ion transport</keyword>
<dbReference type="InterPro" id="IPR039204">
    <property type="entry name" value="MRS2-like"/>
</dbReference>
<keyword evidence="6 10" id="KW-1133">Transmembrane helix</keyword>
<proteinExistence type="predicted"/>
<sequence length="191" mass="21133">GQVFIHAPPPWRPLEKAAAWAWTRHRSPTGQRQGAGARRGPSAPHCGLRNHPEAVGGAAREEWEMCFEYYLHSAEEIGLEATRQLEALEDLETSMSLSLSSRRLELEKLGIYLDVIGSGLSFGALLTGAFGMNLMSGLESRRLFFWPVCAGIAVSCTALCAAMRLVIRRRLRRQSASALWVPRVRAKSKSM</sequence>
<name>A0ABN9U6E6_9DINO</name>
<evidence type="ECO:0000256" key="5">
    <source>
        <dbReference type="ARBA" id="ARBA00022946"/>
    </source>
</evidence>
<feature type="non-terminal residue" evidence="11">
    <location>
        <position position="1"/>
    </location>
</feature>
<dbReference type="PANTHER" id="PTHR13890:SF0">
    <property type="entry name" value="MAGNESIUM TRANSPORTER MRS2 HOMOLOG, MITOCHONDRIAL"/>
    <property type="match status" value="1"/>
</dbReference>
<feature type="compositionally biased region" description="Low complexity" evidence="9">
    <location>
        <begin position="30"/>
        <end position="40"/>
    </location>
</feature>
<keyword evidence="3 10" id="KW-0812">Transmembrane</keyword>
<accession>A0ABN9U6E6</accession>
<evidence type="ECO:0000256" key="8">
    <source>
        <dbReference type="ARBA" id="ARBA00023136"/>
    </source>
</evidence>
<keyword evidence="8 10" id="KW-0472">Membrane</keyword>
<evidence type="ECO:0000256" key="7">
    <source>
        <dbReference type="ARBA" id="ARBA00023065"/>
    </source>
</evidence>